<feature type="region of interest" description="Disordered" evidence="1">
    <location>
        <begin position="1"/>
        <end position="43"/>
    </location>
</feature>
<gene>
    <name evidence="2" type="ORF">Cadr_000022842</name>
</gene>
<comment type="caution">
    <text evidence="2">The sequence shown here is derived from an EMBL/GenBank/DDBJ whole genome shotgun (WGS) entry which is preliminary data.</text>
</comment>
<feature type="region of interest" description="Disordered" evidence="1">
    <location>
        <begin position="470"/>
        <end position="497"/>
    </location>
</feature>
<protein>
    <submittedName>
        <fullName evidence="2">Uncharacterized protein</fullName>
    </submittedName>
</protein>
<evidence type="ECO:0000313" key="2">
    <source>
        <dbReference type="EMBL" id="KAB1257831.1"/>
    </source>
</evidence>
<dbReference type="Proteomes" id="UP000299084">
    <property type="component" value="Unassembled WGS sequence"/>
</dbReference>
<proteinExistence type="predicted"/>
<evidence type="ECO:0000256" key="1">
    <source>
        <dbReference type="SAM" id="MobiDB-lite"/>
    </source>
</evidence>
<reference evidence="2 3" key="1">
    <citation type="journal article" date="2019" name="Mol. Ecol. Resour.">
        <title>Improving Illumina assemblies with Hi-C and long reads: an example with the North African dromedary.</title>
        <authorList>
            <person name="Elbers J.P."/>
            <person name="Rogers M.F."/>
            <person name="Perelman P.L."/>
            <person name="Proskuryakova A.A."/>
            <person name="Serdyukova N.A."/>
            <person name="Johnson W.E."/>
            <person name="Horin P."/>
            <person name="Corander J."/>
            <person name="Murphy D."/>
            <person name="Burger P.A."/>
        </authorList>
    </citation>
    <scope>NUCLEOTIDE SEQUENCE [LARGE SCALE GENOMIC DNA]</scope>
    <source>
        <strain evidence="2">Drom800</strain>
        <tissue evidence="2">Blood</tissue>
    </source>
</reference>
<feature type="region of interest" description="Disordered" evidence="1">
    <location>
        <begin position="703"/>
        <end position="725"/>
    </location>
</feature>
<evidence type="ECO:0000313" key="3">
    <source>
        <dbReference type="Proteomes" id="UP000299084"/>
    </source>
</evidence>
<sequence length="938" mass="100598">MWVQPTPEKQLLLENKGTGKRLVKGEPASPAGLTDRPTESKDPWFSVETRESALIVTGRAAQRDWSKVMSNKGRSWDSDLASPEPTPTLLTAPPFCLLPTPGNTDKSESFKRCVCWLLNPRGQDGKAEGLGPGELRSSSLKPLLGTCELALCWAPGVRLLCLRDLAEGHSRGRDLQGRGGAAAWAEAVSLECAGPAVWARWVGGGEGLGCGPRGSWDMIGRDTVTLLPGARHFSTNKPPRPVVWPDEPPFHTHTCSSSGRCSLGTDHGPALCVALRIQRGLGRMPGLQHLLPATGLRKQPSGPLQDAPETMGGPCRGVGACQQEKGWGDAQQRDQVARPPVFQILLLGAQGPRGQTRGGKTLVISPSSGLSFQPTSFHVQGGALGKLRTSQPANRYRVHGRPACLIFLHLNSVLCPVEVMVLTVQTAQSFHFQFLGRQLALSSPEAPAHCGPSGSDRDRLVGMPQDGGHHIGLSPGTRPDIRRTVSPGQCWGERGRESKRCPSARMGVLDSDLDVTTVETHLETFGVNRLQTGCEMTRGERKAARDARELAWSARPGLDVVVICSWSFAATEVSLGSLDFLKCRVQAVCWRLPSTPAHTVTALPGPFFLLAQTTQAARGDCSGLSCGFSGCGHSLVWCDLLGDAAVLITRMGLAQAGAEGCPRLVMQGKARACRPACAEGAELTHLVFHLCLLIGRVCSREKSKPGKERKPKQGGSEPVDAAGSPSLALTPVHGEWTQGMSTCIFQVCACIRTAELVLTRVRQEIHTSVLIQEVGVTWYDAPVCCCLLRESEGGLRECSGCAGGSRGQPWGRVQEMPGTSFQWSSSRGVPWSAFHSPGQHVMCDNTQELLQIREAHLSPGAQGIHRGLSRCLYIRPQLPNIQAPSSWASSRFSHIFLLGCKMNARTSHQAGCGGAASPQGFPLPFQPLSSTGFRTEEI</sequence>
<dbReference type="AlphaFoldDB" id="A0A5N4CFY5"/>
<name>A0A5N4CFY5_CAMDR</name>
<keyword evidence="3" id="KW-1185">Reference proteome</keyword>
<organism evidence="2 3">
    <name type="scientific">Camelus dromedarius</name>
    <name type="common">Dromedary</name>
    <name type="synonym">Arabian camel</name>
    <dbReference type="NCBI Taxonomy" id="9838"/>
    <lineage>
        <taxon>Eukaryota</taxon>
        <taxon>Metazoa</taxon>
        <taxon>Chordata</taxon>
        <taxon>Craniata</taxon>
        <taxon>Vertebrata</taxon>
        <taxon>Euteleostomi</taxon>
        <taxon>Mammalia</taxon>
        <taxon>Eutheria</taxon>
        <taxon>Laurasiatheria</taxon>
        <taxon>Artiodactyla</taxon>
        <taxon>Tylopoda</taxon>
        <taxon>Camelidae</taxon>
        <taxon>Camelus</taxon>
    </lineage>
</organism>
<accession>A0A5N4CFY5</accession>
<dbReference type="EMBL" id="JWIN03000025">
    <property type="protein sequence ID" value="KAB1257831.1"/>
    <property type="molecule type" value="Genomic_DNA"/>
</dbReference>